<dbReference type="EMBL" id="JAMPLM010000074">
    <property type="protein sequence ID" value="MEP1062585.1"/>
    <property type="molecule type" value="Genomic_DNA"/>
</dbReference>
<gene>
    <name evidence="2" type="ORF">NDI38_29885</name>
</gene>
<dbReference type="InterPro" id="IPR009492">
    <property type="entry name" value="TniQ"/>
</dbReference>
<dbReference type="RefSeq" id="WP_190451902.1">
    <property type="nucleotide sequence ID" value="NZ_JAMPLM010000074.1"/>
</dbReference>
<reference evidence="2 3" key="1">
    <citation type="submission" date="2022-04" db="EMBL/GenBank/DDBJ databases">
        <title>Positive selection, recombination, and allopatry shape intraspecific diversity of widespread and dominant cyanobacteria.</title>
        <authorList>
            <person name="Wei J."/>
            <person name="Shu W."/>
            <person name="Hu C."/>
        </authorList>
    </citation>
    <scope>NUCLEOTIDE SEQUENCE [LARGE SCALE GENOMIC DNA]</scope>
    <source>
        <strain evidence="2 3">AS-A4</strain>
    </source>
</reference>
<sequence>MPEVQPTLSTYSFDPEHPFTYVSPLEGESIASFLYRFRRAKGNRLSSPSQLGKILEVGTAIKRWEDLLFGGRKPQQKQVQALSKVTQVEADRLWEMFPPLGERSQPNTIRICAACCLEDPYHRIAWQLYSTVGCERHRLRLLPRYLVCEHPFSVIGLLEVSACKRCGMPFKTMKKRQKSY</sequence>
<comment type="caution">
    <text evidence="2">The sequence shown here is derived from an EMBL/GenBank/DDBJ whole genome shotgun (WGS) entry which is preliminary data.</text>
</comment>
<dbReference type="Pfam" id="PF06527">
    <property type="entry name" value="TniQ"/>
    <property type="match status" value="1"/>
</dbReference>
<evidence type="ECO:0000313" key="3">
    <source>
        <dbReference type="Proteomes" id="UP001476950"/>
    </source>
</evidence>
<accession>A0ABV0KTL9</accession>
<keyword evidence="3" id="KW-1185">Reference proteome</keyword>
<name>A0ABV0KTL9_9CYAN</name>
<proteinExistence type="predicted"/>
<evidence type="ECO:0000259" key="1">
    <source>
        <dbReference type="Pfam" id="PF06527"/>
    </source>
</evidence>
<feature type="domain" description="TniQ" evidence="1">
    <location>
        <begin position="22"/>
        <end position="141"/>
    </location>
</feature>
<organism evidence="2 3">
    <name type="scientific">Stenomitos frigidus AS-A4</name>
    <dbReference type="NCBI Taxonomy" id="2933935"/>
    <lineage>
        <taxon>Bacteria</taxon>
        <taxon>Bacillati</taxon>
        <taxon>Cyanobacteriota</taxon>
        <taxon>Cyanophyceae</taxon>
        <taxon>Leptolyngbyales</taxon>
        <taxon>Leptolyngbyaceae</taxon>
        <taxon>Stenomitos</taxon>
    </lineage>
</organism>
<evidence type="ECO:0000313" key="2">
    <source>
        <dbReference type="EMBL" id="MEP1062585.1"/>
    </source>
</evidence>
<dbReference type="Proteomes" id="UP001476950">
    <property type="component" value="Unassembled WGS sequence"/>
</dbReference>
<protein>
    <submittedName>
        <fullName evidence="2">TniQ family protein</fullName>
    </submittedName>
</protein>